<organism evidence="1">
    <name type="scientific">marine metagenome</name>
    <dbReference type="NCBI Taxonomy" id="408172"/>
    <lineage>
        <taxon>unclassified sequences</taxon>
        <taxon>metagenomes</taxon>
        <taxon>ecological metagenomes</taxon>
    </lineage>
</organism>
<proteinExistence type="predicted"/>
<gene>
    <name evidence="1" type="ORF">METZ01_LOCUS469736</name>
</gene>
<protein>
    <submittedName>
        <fullName evidence="1">Uncharacterized protein</fullName>
    </submittedName>
</protein>
<accession>A0A383BA59</accession>
<dbReference type="EMBL" id="UINC01198773">
    <property type="protein sequence ID" value="SVE16882.1"/>
    <property type="molecule type" value="Genomic_DNA"/>
</dbReference>
<sequence length="180" mass="20013">MTLEVSGMKQEIPMPLSRIGVSMSCKASTPDGKTPVESKYDEVEILNVPGTPPELLGQFKEVMGGLQGVTTSGVMTPQGLYEDVDVKFPENVHPEIKKMSEDLKQTINSFAWPFPKEAIGKGARWQVSMPFTSEGIKGTQVSTLTLKDIQGDKVKMELTVKKLLRNRRLMFRVCRALRVN</sequence>
<name>A0A383BA59_9ZZZZ</name>
<dbReference type="AlphaFoldDB" id="A0A383BA59"/>
<evidence type="ECO:0000313" key="1">
    <source>
        <dbReference type="EMBL" id="SVE16882.1"/>
    </source>
</evidence>
<reference evidence="1" key="1">
    <citation type="submission" date="2018-05" db="EMBL/GenBank/DDBJ databases">
        <authorList>
            <person name="Lanie J.A."/>
            <person name="Ng W.-L."/>
            <person name="Kazmierczak K.M."/>
            <person name="Andrzejewski T.M."/>
            <person name="Davidsen T.M."/>
            <person name="Wayne K.J."/>
            <person name="Tettelin H."/>
            <person name="Glass J.I."/>
            <person name="Rusch D."/>
            <person name="Podicherti R."/>
            <person name="Tsui H.-C.T."/>
            <person name="Winkler M.E."/>
        </authorList>
    </citation>
    <scope>NUCLEOTIDE SEQUENCE</scope>
</reference>